<keyword evidence="3" id="KW-0804">Transcription</keyword>
<keyword evidence="7" id="KW-1185">Reference proteome</keyword>
<evidence type="ECO:0000256" key="2">
    <source>
        <dbReference type="ARBA" id="ARBA00023125"/>
    </source>
</evidence>
<dbReference type="PANTHER" id="PTHR43280">
    <property type="entry name" value="ARAC-FAMILY TRANSCRIPTIONAL REGULATOR"/>
    <property type="match status" value="1"/>
</dbReference>
<dbReference type="Gene3D" id="1.10.10.60">
    <property type="entry name" value="Homeodomain-like"/>
    <property type="match status" value="2"/>
</dbReference>
<dbReference type="InterPro" id="IPR018062">
    <property type="entry name" value="HTH_AraC-typ_CS"/>
</dbReference>
<name>A0ABT7SZC7_9ALTE</name>
<reference evidence="6 7" key="1">
    <citation type="submission" date="2023-06" db="EMBL/GenBank/DDBJ databases">
        <title>Alteromonas sp. ASW11-36 isolated from intertidal sand.</title>
        <authorList>
            <person name="Li Y."/>
        </authorList>
    </citation>
    <scope>NUCLEOTIDE SEQUENCE [LARGE SCALE GENOMIC DNA]</scope>
    <source>
        <strain evidence="6 7">ASW11-36</strain>
    </source>
</reference>
<dbReference type="RefSeq" id="WP_289366154.1">
    <property type="nucleotide sequence ID" value="NZ_JAUCBP010000011.1"/>
</dbReference>
<evidence type="ECO:0000256" key="1">
    <source>
        <dbReference type="ARBA" id="ARBA00023015"/>
    </source>
</evidence>
<proteinExistence type="predicted"/>
<evidence type="ECO:0000256" key="4">
    <source>
        <dbReference type="SAM" id="Phobius"/>
    </source>
</evidence>
<sequence length="344" mass="38316">MGLTESYSFLLCVSLSLMLGQLLVRNKQLVHILFAIFCGSMSMMSAQKLSVEPLGNFHYLIGMGACVTCNGSWLLARAMFRGEKPFTRVHIFVAGLIALLLISRQGISFYLANYDVFTTTLLSAKEVIQESIMLLSSTILALTFWEGCRGWTSATQAEKIHRGFFIATFASAVGSVMFIAPVLPENLFGNDNHTVFSFYAAFFMLVITQLLIAFRPSAKKRVTQPAISNEEDKTLADELKNYLVEQKQFLQTNLKVADVAQALGVSEYRISRVLTHHFDAKNFNQFVNQYRVAHAKSLLCDNDKSHWSVLVVGLESGFASVGPFTRSFKEAVGCTPGQFRKSLH</sequence>
<evidence type="ECO:0000313" key="6">
    <source>
        <dbReference type="EMBL" id="MDM7861547.1"/>
    </source>
</evidence>
<protein>
    <submittedName>
        <fullName evidence="6">Helix-turn-helix transcriptional regulator</fullName>
    </submittedName>
</protein>
<dbReference type="SUPFAM" id="SSF46689">
    <property type="entry name" value="Homeodomain-like"/>
    <property type="match status" value="1"/>
</dbReference>
<feature type="transmembrane region" description="Helical" evidence="4">
    <location>
        <begin position="132"/>
        <end position="152"/>
    </location>
</feature>
<dbReference type="Proteomes" id="UP001234343">
    <property type="component" value="Unassembled WGS sequence"/>
</dbReference>
<feature type="domain" description="HTH araC/xylS-type" evidence="5">
    <location>
        <begin position="237"/>
        <end position="342"/>
    </location>
</feature>
<gene>
    <name evidence="6" type="ORF">QTP81_13170</name>
</gene>
<comment type="caution">
    <text evidence="6">The sequence shown here is derived from an EMBL/GenBank/DDBJ whole genome shotgun (WGS) entry which is preliminary data.</text>
</comment>
<keyword evidence="4" id="KW-0812">Transmembrane</keyword>
<dbReference type="EMBL" id="JAUCBP010000011">
    <property type="protein sequence ID" value="MDM7861547.1"/>
    <property type="molecule type" value="Genomic_DNA"/>
</dbReference>
<dbReference type="PROSITE" id="PS00041">
    <property type="entry name" value="HTH_ARAC_FAMILY_1"/>
    <property type="match status" value="1"/>
</dbReference>
<feature type="transmembrane region" description="Helical" evidence="4">
    <location>
        <begin position="6"/>
        <end position="24"/>
    </location>
</feature>
<feature type="transmembrane region" description="Helical" evidence="4">
    <location>
        <begin position="59"/>
        <end position="80"/>
    </location>
</feature>
<feature type="transmembrane region" description="Helical" evidence="4">
    <location>
        <begin position="164"/>
        <end position="183"/>
    </location>
</feature>
<keyword evidence="2" id="KW-0238">DNA-binding</keyword>
<dbReference type="PANTHER" id="PTHR43280:SF29">
    <property type="entry name" value="ARAC-FAMILY TRANSCRIPTIONAL REGULATOR"/>
    <property type="match status" value="1"/>
</dbReference>
<accession>A0ABT7SZC7</accession>
<organism evidence="6 7">
    <name type="scientific">Alteromonas arenosi</name>
    <dbReference type="NCBI Taxonomy" id="3055817"/>
    <lineage>
        <taxon>Bacteria</taxon>
        <taxon>Pseudomonadati</taxon>
        <taxon>Pseudomonadota</taxon>
        <taxon>Gammaproteobacteria</taxon>
        <taxon>Alteromonadales</taxon>
        <taxon>Alteromonadaceae</taxon>
        <taxon>Alteromonas/Salinimonas group</taxon>
        <taxon>Alteromonas</taxon>
    </lineage>
</organism>
<feature type="transmembrane region" description="Helical" evidence="4">
    <location>
        <begin position="195"/>
        <end position="214"/>
    </location>
</feature>
<dbReference type="PROSITE" id="PS01124">
    <property type="entry name" value="HTH_ARAC_FAMILY_2"/>
    <property type="match status" value="1"/>
</dbReference>
<dbReference type="Pfam" id="PF12833">
    <property type="entry name" value="HTH_18"/>
    <property type="match status" value="1"/>
</dbReference>
<dbReference type="SMART" id="SM00342">
    <property type="entry name" value="HTH_ARAC"/>
    <property type="match status" value="1"/>
</dbReference>
<evidence type="ECO:0000313" key="7">
    <source>
        <dbReference type="Proteomes" id="UP001234343"/>
    </source>
</evidence>
<keyword evidence="1" id="KW-0805">Transcription regulation</keyword>
<dbReference type="InterPro" id="IPR018060">
    <property type="entry name" value="HTH_AraC"/>
</dbReference>
<evidence type="ECO:0000256" key="3">
    <source>
        <dbReference type="ARBA" id="ARBA00023163"/>
    </source>
</evidence>
<keyword evidence="4" id="KW-0472">Membrane</keyword>
<dbReference type="InterPro" id="IPR009057">
    <property type="entry name" value="Homeodomain-like_sf"/>
</dbReference>
<feature type="transmembrane region" description="Helical" evidence="4">
    <location>
        <begin position="92"/>
        <end position="112"/>
    </location>
</feature>
<evidence type="ECO:0000259" key="5">
    <source>
        <dbReference type="PROSITE" id="PS01124"/>
    </source>
</evidence>
<keyword evidence="4" id="KW-1133">Transmembrane helix</keyword>